<dbReference type="EMBL" id="BOQE01000001">
    <property type="protein sequence ID" value="GIM44828.1"/>
    <property type="molecule type" value="Genomic_DNA"/>
</dbReference>
<protein>
    <submittedName>
        <fullName evidence="2">Arsenate reductase</fullName>
    </submittedName>
</protein>
<evidence type="ECO:0000313" key="2">
    <source>
        <dbReference type="EMBL" id="GIM44828.1"/>
    </source>
</evidence>
<keyword evidence="3" id="KW-1185">Reference proteome</keyword>
<organism evidence="2 3">
    <name type="scientific">Collibacillus ludicampi</name>
    <dbReference type="NCBI Taxonomy" id="2771369"/>
    <lineage>
        <taxon>Bacteria</taxon>
        <taxon>Bacillati</taxon>
        <taxon>Bacillota</taxon>
        <taxon>Bacilli</taxon>
        <taxon>Bacillales</taxon>
        <taxon>Alicyclobacillaceae</taxon>
        <taxon>Collibacillus</taxon>
    </lineage>
</organism>
<dbReference type="InterPro" id="IPR006660">
    <property type="entry name" value="Arsenate_reductase-like"/>
</dbReference>
<sequence>MSEVLFLQYPKCGTCRKAKQYLESKDVSYTERNIVENPPTKEELRSFIEKSGLDIRKFFNTSGQKYRELGLKDKLKTMTEEEMLELLASDGMLVKRPIIQSGDKVTVGFKPEEVDKVLS</sequence>
<comment type="similarity">
    <text evidence="1">Belongs to the ArsC family.</text>
</comment>
<reference evidence="2" key="1">
    <citation type="journal article" date="2023" name="Int. J. Syst. Evol. Microbiol.">
        <title>Collibacillus ludicampi gen. nov., sp. nov., a new soil bacterium of the family Alicyclobacillaceae.</title>
        <authorList>
            <person name="Jojima T."/>
            <person name="Ioku Y."/>
            <person name="Fukuta Y."/>
            <person name="Shirasaka N."/>
            <person name="Matsumura Y."/>
            <person name="Mori M."/>
        </authorList>
    </citation>
    <scope>NUCLEOTIDE SEQUENCE</scope>
    <source>
        <strain evidence="2">TP075</strain>
    </source>
</reference>
<dbReference type="RefSeq" id="WP_282198082.1">
    <property type="nucleotide sequence ID" value="NZ_BOQE01000001.1"/>
</dbReference>
<evidence type="ECO:0000313" key="3">
    <source>
        <dbReference type="Proteomes" id="UP001057291"/>
    </source>
</evidence>
<dbReference type="NCBIfam" id="TIGR01617">
    <property type="entry name" value="arsC_related"/>
    <property type="match status" value="1"/>
</dbReference>
<name>A0AAV4LAM7_9BACL</name>
<dbReference type="Gene3D" id="3.40.30.10">
    <property type="entry name" value="Glutaredoxin"/>
    <property type="match status" value="1"/>
</dbReference>
<dbReference type="PANTHER" id="PTHR30041:SF8">
    <property type="entry name" value="PROTEIN YFFB"/>
    <property type="match status" value="1"/>
</dbReference>
<dbReference type="PROSITE" id="PS51354">
    <property type="entry name" value="GLUTAREDOXIN_2"/>
    <property type="match status" value="1"/>
</dbReference>
<dbReference type="SUPFAM" id="SSF52833">
    <property type="entry name" value="Thioredoxin-like"/>
    <property type="match status" value="1"/>
</dbReference>
<dbReference type="CDD" id="cd03036">
    <property type="entry name" value="ArsC_like"/>
    <property type="match status" value="1"/>
</dbReference>
<proteinExistence type="inferred from homology"/>
<dbReference type="Pfam" id="PF03960">
    <property type="entry name" value="ArsC"/>
    <property type="match status" value="1"/>
</dbReference>
<dbReference type="PANTHER" id="PTHR30041">
    <property type="entry name" value="ARSENATE REDUCTASE"/>
    <property type="match status" value="1"/>
</dbReference>
<gene>
    <name evidence="2" type="primary">arsC_1</name>
    <name evidence="2" type="ORF">DNHGIG_03770</name>
</gene>
<evidence type="ECO:0000256" key="1">
    <source>
        <dbReference type="PROSITE-ProRule" id="PRU01282"/>
    </source>
</evidence>
<accession>A0AAV4LAM7</accession>
<dbReference type="PROSITE" id="PS51353">
    <property type="entry name" value="ARSC"/>
    <property type="match status" value="1"/>
</dbReference>
<dbReference type="InterPro" id="IPR036249">
    <property type="entry name" value="Thioredoxin-like_sf"/>
</dbReference>
<comment type="caution">
    <text evidence="2">The sequence shown here is derived from an EMBL/GenBank/DDBJ whole genome shotgun (WGS) entry which is preliminary data.</text>
</comment>
<dbReference type="AlphaFoldDB" id="A0AAV4LAM7"/>
<dbReference type="Proteomes" id="UP001057291">
    <property type="component" value="Unassembled WGS sequence"/>
</dbReference>
<dbReference type="InterPro" id="IPR006504">
    <property type="entry name" value="Tscrpt_reg_Spx/MgsR"/>
</dbReference>